<protein>
    <submittedName>
        <fullName evidence="1">Uncharacterized protein</fullName>
    </submittedName>
</protein>
<accession>A0A9J6BQT5</accession>
<organism evidence="1 2">
    <name type="scientific">Polypedilum vanderplanki</name>
    <name type="common">Sleeping chironomid midge</name>
    <dbReference type="NCBI Taxonomy" id="319348"/>
    <lineage>
        <taxon>Eukaryota</taxon>
        <taxon>Metazoa</taxon>
        <taxon>Ecdysozoa</taxon>
        <taxon>Arthropoda</taxon>
        <taxon>Hexapoda</taxon>
        <taxon>Insecta</taxon>
        <taxon>Pterygota</taxon>
        <taxon>Neoptera</taxon>
        <taxon>Endopterygota</taxon>
        <taxon>Diptera</taxon>
        <taxon>Nematocera</taxon>
        <taxon>Chironomoidea</taxon>
        <taxon>Chironomidae</taxon>
        <taxon>Chironominae</taxon>
        <taxon>Polypedilum</taxon>
        <taxon>Polypedilum</taxon>
    </lineage>
</organism>
<dbReference type="AlphaFoldDB" id="A0A9J6BQT5"/>
<name>A0A9J6BQT5_POLVA</name>
<keyword evidence="2" id="KW-1185">Reference proteome</keyword>
<evidence type="ECO:0000313" key="2">
    <source>
        <dbReference type="Proteomes" id="UP001107558"/>
    </source>
</evidence>
<dbReference type="EMBL" id="JADBJN010000003">
    <property type="protein sequence ID" value="KAG5672072.1"/>
    <property type="molecule type" value="Genomic_DNA"/>
</dbReference>
<gene>
    <name evidence="1" type="ORF">PVAND_002231</name>
</gene>
<evidence type="ECO:0000313" key="1">
    <source>
        <dbReference type="EMBL" id="KAG5672072.1"/>
    </source>
</evidence>
<reference evidence="1" key="1">
    <citation type="submission" date="2021-03" db="EMBL/GenBank/DDBJ databases">
        <title>Chromosome level genome of the anhydrobiotic midge Polypedilum vanderplanki.</title>
        <authorList>
            <person name="Yoshida Y."/>
            <person name="Kikawada T."/>
            <person name="Gusev O."/>
        </authorList>
    </citation>
    <scope>NUCLEOTIDE SEQUENCE</scope>
    <source>
        <strain evidence="1">NIAS01</strain>
        <tissue evidence="1">Whole body or cell culture</tissue>
    </source>
</reference>
<proteinExistence type="predicted"/>
<sequence length="138" mass="15595">MTIEECNFINDTINFRAKINKPVVKLEVSATVYQFKDGIAKQIFDFPKIEWCTLLRKGQINKILFVKIFIKLYGKYLGVLFQCPIAAEIIAIENVKLPQINLVPSGIYRGKVLAKGWSAVKEESSVNVTGIIQLEGIF</sequence>
<comment type="caution">
    <text evidence="1">The sequence shown here is derived from an EMBL/GenBank/DDBJ whole genome shotgun (WGS) entry which is preliminary data.</text>
</comment>
<dbReference type="Proteomes" id="UP001107558">
    <property type="component" value="Chromosome 3"/>
</dbReference>